<feature type="compositionally biased region" description="Basic residues" evidence="1">
    <location>
        <begin position="62"/>
        <end position="72"/>
    </location>
</feature>
<dbReference type="Gene3D" id="1.25.10.10">
    <property type="entry name" value="Leucine-rich Repeat Variant"/>
    <property type="match status" value="1"/>
</dbReference>
<organism evidence="2 3">
    <name type="scientific">Euroglyphus maynei</name>
    <name type="common">Mayne's house dust mite</name>
    <dbReference type="NCBI Taxonomy" id="6958"/>
    <lineage>
        <taxon>Eukaryota</taxon>
        <taxon>Metazoa</taxon>
        <taxon>Ecdysozoa</taxon>
        <taxon>Arthropoda</taxon>
        <taxon>Chelicerata</taxon>
        <taxon>Arachnida</taxon>
        <taxon>Acari</taxon>
        <taxon>Acariformes</taxon>
        <taxon>Sarcoptiformes</taxon>
        <taxon>Astigmata</taxon>
        <taxon>Psoroptidia</taxon>
        <taxon>Analgoidea</taxon>
        <taxon>Pyroglyphidae</taxon>
        <taxon>Pyroglyphinae</taxon>
        <taxon>Euroglyphus</taxon>
    </lineage>
</organism>
<dbReference type="InterPro" id="IPR016024">
    <property type="entry name" value="ARM-type_fold"/>
</dbReference>
<feature type="region of interest" description="Disordered" evidence="1">
    <location>
        <begin position="49"/>
        <end position="72"/>
    </location>
</feature>
<reference evidence="2 3" key="1">
    <citation type="submission" date="2017-03" db="EMBL/GenBank/DDBJ databases">
        <title>Genome Survey of Euroglyphus maynei.</title>
        <authorList>
            <person name="Arlian L.G."/>
            <person name="Morgan M.S."/>
            <person name="Rider S.D."/>
        </authorList>
    </citation>
    <scope>NUCLEOTIDE SEQUENCE [LARGE SCALE GENOMIC DNA]</scope>
    <source>
        <strain evidence="2">Arlian Lab</strain>
        <tissue evidence="2">Whole body</tissue>
    </source>
</reference>
<keyword evidence="3" id="KW-1185">Reference proteome</keyword>
<evidence type="ECO:0000313" key="2">
    <source>
        <dbReference type="EMBL" id="OTF79027.1"/>
    </source>
</evidence>
<feature type="compositionally biased region" description="Low complexity" evidence="1">
    <location>
        <begin position="554"/>
        <end position="565"/>
    </location>
</feature>
<dbReference type="EMBL" id="MUJZ01025231">
    <property type="protein sequence ID" value="OTF79027.1"/>
    <property type="molecule type" value="Genomic_DNA"/>
</dbReference>
<proteinExistence type="predicted"/>
<evidence type="ECO:0000313" key="3">
    <source>
        <dbReference type="Proteomes" id="UP000194236"/>
    </source>
</evidence>
<name>A0A1Y3BFS1_EURMA</name>
<dbReference type="AlphaFoldDB" id="A0A1Y3BFS1"/>
<accession>A0A1Y3BFS1</accession>
<feature type="non-terminal residue" evidence="2">
    <location>
        <position position="1"/>
    </location>
</feature>
<feature type="non-terminal residue" evidence="2">
    <location>
        <position position="565"/>
    </location>
</feature>
<evidence type="ECO:0000256" key="1">
    <source>
        <dbReference type="SAM" id="MobiDB-lite"/>
    </source>
</evidence>
<dbReference type="Proteomes" id="UP000194236">
    <property type="component" value="Unassembled WGS sequence"/>
</dbReference>
<sequence length="565" mass="66320">IGSTQYTFTSNALNNLDIFGFFRYKTISCKIILVSLVPALSDLYDINSNQQQSTKQPTMHNRQLRSRKSQRLKSRLPVSVVVSQSLTDSESIKDEDITDSISSTEESLEIERQEKELIASRLIDILNTLSIDNNYEIAMKLSNIIEKLVERFTQPIRLYSLLTNILQSQNFDVISQLIRNFVQVFTSMLNSSQMTAQTDTIIEYVVETFMRSEAYLSTKPKWRLHIQYFDVMFRLSRIIPVDIRPIPCRQAIARCLIMVYLENFAQHDFEKYCSNCVQSTINTANNSSNQMMMTSNPLQFDDQSQTAYLSFDLFNWLDRNLKQSQRYQDRQIYVDMLAIFVRLLFRDSIEYRESLPNHYLMDLEEHCPSLMDWSELSYRFSKNHRFNLKELHSSQFFAMLMIQRYRLLHQLTELATKDRVSTIRTSACIVLYTLLQCTNCWVVNHLNQMTCGISGDGNDHPYLTEIIMDYYDAYIDNATISSEIDTNSYNSIAYCTSEQLDIRRQCEQDRIVLEELHKLYTLVDDIRLDFSLNYYQLRNKRKKPRKQQRDEKISSPTPSITSIDS</sequence>
<protein>
    <submittedName>
        <fullName evidence="2">Uncharacterized protein</fullName>
    </submittedName>
</protein>
<gene>
    <name evidence="2" type="ORF">BLA29_003435</name>
</gene>
<dbReference type="SUPFAM" id="SSF48371">
    <property type="entry name" value="ARM repeat"/>
    <property type="match status" value="1"/>
</dbReference>
<feature type="region of interest" description="Disordered" evidence="1">
    <location>
        <begin position="541"/>
        <end position="565"/>
    </location>
</feature>
<dbReference type="OrthoDB" id="6514360at2759"/>
<feature type="compositionally biased region" description="Polar residues" evidence="1">
    <location>
        <begin position="49"/>
        <end position="61"/>
    </location>
</feature>
<comment type="caution">
    <text evidence="2">The sequence shown here is derived from an EMBL/GenBank/DDBJ whole genome shotgun (WGS) entry which is preliminary data.</text>
</comment>
<dbReference type="InterPro" id="IPR011989">
    <property type="entry name" value="ARM-like"/>
</dbReference>